<dbReference type="Proteomes" id="UP000036780">
    <property type="component" value="Unassembled WGS sequence"/>
</dbReference>
<dbReference type="PATRIC" id="fig|1473.5.peg.2919"/>
<comment type="caution">
    <text evidence="1">The sequence shown here is derived from an EMBL/GenBank/DDBJ whole genome shotgun (WGS) entry which is preliminary data.</text>
</comment>
<accession>A0A0L0QRB5</accession>
<proteinExistence type="predicted"/>
<evidence type="ECO:0000313" key="2">
    <source>
        <dbReference type="Proteomes" id="UP000036780"/>
    </source>
</evidence>
<organism evidence="1 2">
    <name type="scientific">Virgibacillus pantothenticus</name>
    <dbReference type="NCBI Taxonomy" id="1473"/>
    <lineage>
        <taxon>Bacteria</taxon>
        <taxon>Bacillati</taxon>
        <taxon>Bacillota</taxon>
        <taxon>Bacilli</taxon>
        <taxon>Bacillales</taxon>
        <taxon>Bacillaceae</taxon>
        <taxon>Virgibacillus</taxon>
    </lineage>
</organism>
<keyword evidence="2" id="KW-1185">Reference proteome</keyword>
<dbReference type="AlphaFoldDB" id="A0A0L0QRB5"/>
<name>A0A0L0QRB5_VIRPA</name>
<dbReference type="EMBL" id="LGTO01000007">
    <property type="protein sequence ID" value="KNE20753.1"/>
    <property type="molecule type" value="Genomic_DNA"/>
</dbReference>
<gene>
    <name evidence="1" type="ORF">AFK71_20745</name>
</gene>
<sequence>MEKPRQRMGSYPWERSFLARVLCKILVEFLVVLKSPTSNGYNTKSPGATGHMYIMGGIPAKKDLLIHD</sequence>
<evidence type="ECO:0000313" key="1">
    <source>
        <dbReference type="EMBL" id="KNE20753.1"/>
    </source>
</evidence>
<reference evidence="2" key="1">
    <citation type="submission" date="2015-07" db="EMBL/GenBank/DDBJ databases">
        <title>Fjat-10053 dsm26.</title>
        <authorList>
            <person name="Liu B."/>
            <person name="Wang J."/>
            <person name="Zhu Y."/>
            <person name="Liu G."/>
            <person name="Chen Q."/>
            <person name="Chen Z."/>
            <person name="Lan J."/>
            <person name="Che J."/>
            <person name="Ge C."/>
            <person name="Shi H."/>
            <person name="Pan Z."/>
            <person name="Liu X."/>
        </authorList>
    </citation>
    <scope>NUCLEOTIDE SEQUENCE [LARGE SCALE GENOMIC DNA]</scope>
    <source>
        <strain evidence="2">DSM 26</strain>
    </source>
</reference>
<protein>
    <submittedName>
        <fullName evidence="1">Uncharacterized protein</fullName>
    </submittedName>
</protein>